<keyword evidence="8 13" id="KW-1133">Transmembrane helix</keyword>
<evidence type="ECO:0000256" key="4">
    <source>
        <dbReference type="ARBA" id="ARBA00022660"/>
    </source>
</evidence>
<comment type="similarity">
    <text evidence="2 10">Belongs to the cytochrome c oxidase subunit 2 family.</text>
</comment>
<keyword evidence="11" id="KW-0186">Copper</keyword>
<comment type="cofactor">
    <cofactor evidence="11">
        <name>Cu cation</name>
        <dbReference type="ChEBI" id="CHEBI:23378"/>
    </cofactor>
    <text evidence="11">Binds a copper A center.</text>
</comment>
<dbReference type="PROSITE" id="PS50999">
    <property type="entry name" value="COX2_TM"/>
    <property type="match status" value="1"/>
</dbReference>
<keyword evidence="17" id="KW-1185">Reference proteome</keyword>
<evidence type="ECO:0000259" key="14">
    <source>
        <dbReference type="PROSITE" id="PS50857"/>
    </source>
</evidence>
<evidence type="ECO:0000313" key="17">
    <source>
        <dbReference type="Proteomes" id="UP000239576"/>
    </source>
</evidence>
<dbReference type="PANTHER" id="PTHR22888:SF9">
    <property type="entry name" value="CYTOCHROME C OXIDASE SUBUNIT 2"/>
    <property type="match status" value="1"/>
</dbReference>
<dbReference type="PRINTS" id="PR01166">
    <property type="entry name" value="CYCOXIDASEII"/>
</dbReference>
<keyword evidence="5 10" id="KW-0812">Transmembrane</keyword>
<evidence type="ECO:0000259" key="15">
    <source>
        <dbReference type="PROSITE" id="PS50999"/>
    </source>
</evidence>
<evidence type="ECO:0000256" key="5">
    <source>
        <dbReference type="ARBA" id="ARBA00022692"/>
    </source>
</evidence>
<dbReference type="InterPro" id="IPR011759">
    <property type="entry name" value="Cyt_c_oxidase_su2_TM_dom"/>
</dbReference>
<name>A0A2T1DXE5_9CYAN</name>
<dbReference type="SUPFAM" id="SSF49503">
    <property type="entry name" value="Cupredoxins"/>
    <property type="match status" value="1"/>
</dbReference>
<dbReference type="InterPro" id="IPR008972">
    <property type="entry name" value="Cupredoxin"/>
</dbReference>
<dbReference type="OrthoDB" id="9781261at2"/>
<evidence type="ECO:0000256" key="13">
    <source>
        <dbReference type="SAM" id="Phobius"/>
    </source>
</evidence>
<evidence type="ECO:0000256" key="7">
    <source>
        <dbReference type="ARBA" id="ARBA00022982"/>
    </source>
</evidence>
<feature type="domain" description="Cytochrome oxidase subunit II transmembrane region profile" evidence="15">
    <location>
        <begin position="23"/>
        <end position="120"/>
    </location>
</feature>
<evidence type="ECO:0000256" key="10">
    <source>
        <dbReference type="RuleBase" id="RU000456"/>
    </source>
</evidence>
<dbReference type="EMBL" id="PVWK01000132">
    <property type="protein sequence ID" value="PSB25111.1"/>
    <property type="molecule type" value="Genomic_DNA"/>
</dbReference>
<reference evidence="16 17" key="2">
    <citation type="submission" date="2018-03" db="EMBL/GenBank/DDBJ databases">
        <title>The ancient ancestry and fast evolution of plastids.</title>
        <authorList>
            <person name="Moore K.R."/>
            <person name="Magnabosco C."/>
            <person name="Momper L."/>
            <person name="Gold D.A."/>
            <person name="Bosak T."/>
            <person name="Fournier G.P."/>
        </authorList>
    </citation>
    <scope>NUCLEOTIDE SEQUENCE [LARGE SCALE GENOMIC DNA]</scope>
    <source>
        <strain evidence="16 17">ULC18</strain>
    </source>
</reference>
<evidence type="ECO:0000256" key="2">
    <source>
        <dbReference type="ARBA" id="ARBA00007866"/>
    </source>
</evidence>
<dbReference type="EC" id="7.1.1.9" evidence="11"/>
<reference evidence="17" key="1">
    <citation type="submission" date="2018-02" db="EMBL/GenBank/DDBJ databases">
        <authorList>
            <person name="Moore K."/>
            <person name="Momper L."/>
        </authorList>
    </citation>
    <scope>NUCLEOTIDE SEQUENCE [LARGE SCALE GENOMIC DNA]</scope>
    <source>
        <strain evidence="17">ULC18</strain>
    </source>
</reference>
<keyword evidence="6" id="KW-1278">Translocase</keyword>
<dbReference type="GO" id="GO:0005886">
    <property type="term" value="C:plasma membrane"/>
    <property type="evidence" value="ECO:0007669"/>
    <property type="project" value="UniProtKB-SubCell"/>
</dbReference>
<dbReference type="Pfam" id="PF00116">
    <property type="entry name" value="COX2"/>
    <property type="match status" value="1"/>
</dbReference>
<dbReference type="CDD" id="cd13919">
    <property type="entry name" value="CuRO_HCO_II_like_5"/>
    <property type="match status" value="1"/>
</dbReference>
<comment type="catalytic activity">
    <reaction evidence="11">
        <text>4 Fe(II)-[cytochrome c] + O2 + 8 H(+)(in) = 4 Fe(III)-[cytochrome c] + 2 H2O + 4 H(+)(out)</text>
        <dbReference type="Rhea" id="RHEA:11436"/>
        <dbReference type="Rhea" id="RHEA-COMP:10350"/>
        <dbReference type="Rhea" id="RHEA-COMP:14399"/>
        <dbReference type="ChEBI" id="CHEBI:15377"/>
        <dbReference type="ChEBI" id="CHEBI:15378"/>
        <dbReference type="ChEBI" id="CHEBI:15379"/>
        <dbReference type="ChEBI" id="CHEBI:29033"/>
        <dbReference type="ChEBI" id="CHEBI:29034"/>
        <dbReference type="EC" id="7.1.1.9"/>
    </reaction>
</comment>
<dbReference type="AlphaFoldDB" id="A0A2T1DXE5"/>
<evidence type="ECO:0000256" key="11">
    <source>
        <dbReference type="RuleBase" id="RU004024"/>
    </source>
</evidence>
<sequence length="325" mass="36294">MKAVSYLPWVVYAGFVILVSLWMGQQSHGWLPPQATAESVLIDDLFGFLVTLGTIIFLGVFGVLATAILTSQVSRFDLDDGPPIEGNVTLEIVWTVIPVLLVTWIAATSFNVYNQMSIQGPMEVVHLHHLGMEPAYAATLDETGQPIEDIEVNAKQWVWTFHYPKQNVTSTELHVPVDRRVRLALYSEDVLHGFFVPAFRLKQDILPKRTIDLEFTPILEGKYRLEDSQFSGTYFAAMQADVLVESAATYQDWLKRAAAAKPTPAFNQAYSEYYRGEPDKPVEVGWASVPPAKPPMVNQPTPQGIDKEVPDKKGIEKDMEQGNGE</sequence>
<keyword evidence="11" id="KW-0479">Metal-binding</keyword>
<protein>
    <recommendedName>
        <fullName evidence="11">Cytochrome c oxidase subunit 2</fullName>
        <ecNumber evidence="11">7.1.1.9</ecNumber>
    </recommendedName>
</protein>
<comment type="subcellular location">
    <subcellularLocation>
        <location evidence="10">Cell membrane</location>
        <topology evidence="10">Multi-pass membrane protein</topology>
    </subcellularLocation>
    <subcellularLocation>
        <location evidence="1">Membrane</location>
        <topology evidence="1">Multi-pass membrane protein</topology>
    </subcellularLocation>
</comment>
<keyword evidence="3 10" id="KW-0813">Transport</keyword>
<organism evidence="16 17">
    <name type="scientific">Stenomitos frigidus ULC18</name>
    <dbReference type="NCBI Taxonomy" id="2107698"/>
    <lineage>
        <taxon>Bacteria</taxon>
        <taxon>Bacillati</taxon>
        <taxon>Cyanobacteriota</taxon>
        <taxon>Cyanophyceae</taxon>
        <taxon>Leptolyngbyales</taxon>
        <taxon>Leptolyngbyaceae</taxon>
        <taxon>Stenomitos</taxon>
    </lineage>
</organism>
<feature type="transmembrane region" description="Helical" evidence="13">
    <location>
        <begin position="45"/>
        <end position="72"/>
    </location>
</feature>
<dbReference type="InterPro" id="IPR045187">
    <property type="entry name" value="CcO_II"/>
</dbReference>
<gene>
    <name evidence="16" type="ORF">C7B82_24330</name>
</gene>
<dbReference type="InterPro" id="IPR036257">
    <property type="entry name" value="Cyt_c_oxidase_su2_TM_sf"/>
</dbReference>
<proteinExistence type="inferred from homology"/>
<dbReference type="SUPFAM" id="SSF81464">
    <property type="entry name" value="Cytochrome c oxidase subunit II-like, transmembrane region"/>
    <property type="match status" value="1"/>
</dbReference>
<dbReference type="GO" id="GO:0004129">
    <property type="term" value="F:cytochrome-c oxidase activity"/>
    <property type="evidence" value="ECO:0007669"/>
    <property type="project" value="UniProtKB-EC"/>
</dbReference>
<dbReference type="Proteomes" id="UP000239576">
    <property type="component" value="Unassembled WGS sequence"/>
</dbReference>
<dbReference type="InterPro" id="IPR002429">
    <property type="entry name" value="CcO_II-like_C"/>
</dbReference>
<evidence type="ECO:0000256" key="12">
    <source>
        <dbReference type="SAM" id="MobiDB-lite"/>
    </source>
</evidence>
<feature type="transmembrane region" description="Helical" evidence="13">
    <location>
        <begin position="92"/>
        <end position="113"/>
    </location>
</feature>
<dbReference type="RefSeq" id="WP_106259340.1">
    <property type="nucleotide sequence ID" value="NZ_CAWNSW010000032.1"/>
</dbReference>
<dbReference type="Gene3D" id="2.60.40.420">
    <property type="entry name" value="Cupredoxins - blue copper proteins"/>
    <property type="match status" value="1"/>
</dbReference>
<evidence type="ECO:0000256" key="1">
    <source>
        <dbReference type="ARBA" id="ARBA00004141"/>
    </source>
</evidence>
<accession>A0A2T1DXE5</accession>
<comment type="caution">
    <text evidence="16">The sequence shown here is derived from an EMBL/GenBank/DDBJ whole genome shotgun (WGS) entry which is preliminary data.</text>
</comment>
<evidence type="ECO:0000256" key="6">
    <source>
        <dbReference type="ARBA" id="ARBA00022967"/>
    </source>
</evidence>
<evidence type="ECO:0000256" key="3">
    <source>
        <dbReference type="ARBA" id="ARBA00022448"/>
    </source>
</evidence>
<evidence type="ECO:0000313" key="16">
    <source>
        <dbReference type="EMBL" id="PSB25111.1"/>
    </source>
</evidence>
<evidence type="ECO:0000256" key="9">
    <source>
        <dbReference type="ARBA" id="ARBA00023136"/>
    </source>
</evidence>
<dbReference type="PROSITE" id="PS50857">
    <property type="entry name" value="COX2_CUA"/>
    <property type="match status" value="1"/>
</dbReference>
<keyword evidence="7 10" id="KW-0249">Electron transport</keyword>
<keyword evidence="4 10" id="KW-0679">Respiratory chain</keyword>
<keyword evidence="9 13" id="KW-0472">Membrane</keyword>
<feature type="compositionally biased region" description="Basic and acidic residues" evidence="12">
    <location>
        <begin position="305"/>
        <end position="325"/>
    </location>
</feature>
<dbReference type="PANTHER" id="PTHR22888">
    <property type="entry name" value="CYTOCHROME C OXIDASE, SUBUNIT II"/>
    <property type="match status" value="1"/>
</dbReference>
<dbReference type="GO" id="GO:0005507">
    <property type="term" value="F:copper ion binding"/>
    <property type="evidence" value="ECO:0007669"/>
    <property type="project" value="InterPro"/>
</dbReference>
<comment type="function">
    <text evidence="11">Subunits I and II form the functional core of the enzyme complex. Electrons originating in cytochrome c are transferred via heme a and Cu(A) to the binuclear center formed by heme a3 and Cu(B).</text>
</comment>
<dbReference type="Pfam" id="PF02790">
    <property type="entry name" value="COX2_TM"/>
    <property type="match status" value="1"/>
</dbReference>
<feature type="transmembrane region" description="Helical" evidence="13">
    <location>
        <begin position="6"/>
        <end position="24"/>
    </location>
</feature>
<dbReference type="Gene3D" id="1.10.287.90">
    <property type="match status" value="1"/>
</dbReference>
<feature type="domain" description="Cytochrome oxidase subunit II copper A binding" evidence="14">
    <location>
        <begin position="145"/>
        <end position="256"/>
    </location>
</feature>
<feature type="region of interest" description="Disordered" evidence="12">
    <location>
        <begin position="285"/>
        <end position="325"/>
    </location>
</feature>
<evidence type="ECO:0000256" key="8">
    <source>
        <dbReference type="ARBA" id="ARBA00022989"/>
    </source>
</evidence>
<dbReference type="GO" id="GO:0042773">
    <property type="term" value="P:ATP synthesis coupled electron transport"/>
    <property type="evidence" value="ECO:0007669"/>
    <property type="project" value="TreeGrafter"/>
</dbReference>